<reference evidence="2 3" key="1">
    <citation type="journal article" date="2014" name="Int. J. Syst. Evol. Microbiol.">
        <title>Complete genome sequence of Corynebacterium casei LMG S-19264T (=DSM 44701T), isolated from a smear-ripened cheese.</title>
        <authorList>
            <consortium name="US DOE Joint Genome Institute (JGI-PGF)"/>
            <person name="Walter F."/>
            <person name="Albersmeier A."/>
            <person name="Kalinowski J."/>
            <person name="Ruckert C."/>
        </authorList>
    </citation>
    <scope>NUCLEOTIDE SEQUENCE [LARGE SCALE GENOMIC DNA]</scope>
    <source>
        <strain evidence="2 3">NBRC 112289</strain>
    </source>
</reference>
<feature type="compositionally biased region" description="Basic and acidic residues" evidence="1">
    <location>
        <begin position="627"/>
        <end position="639"/>
    </location>
</feature>
<evidence type="ECO:0000313" key="3">
    <source>
        <dbReference type="Proteomes" id="UP001157160"/>
    </source>
</evidence>
<evidence type="ECO:0000313" key="2">
    <source>
        <dbReference type="EMBL" id="GMA28306.1"/>
    </source>
</evidence>
<name>A0AA37XB87_9MICO</name>
<feature type="region of interest" description="Disordered" evidence="1">
    <location>
        <begin position="620"/>
        <end position="639"/>
    </location>
</feature>
<accession>A0AA37XB87</accession>
<dbReference type="AlphaFoldDB" id="A0AA37XB87"/>
<organism evidence="2 3">
    <name type="scientific">Arenivirga flava</name>
    <dbReference type="NCBI Taxonomy" id="1930060"/>
    <lineage>
        <taxon>Bacteria</taxon>
        <taxon>Bacillati</taxon>
        <taxon>Actinomycetota</taxon>
        <taxon>Actinomycetes</taxon>
        <taxon>Micrococcales</taxon>
        <taxon>Microbacteriaceae</taxon>
        <taxon>Arenivirga</taxon>
    </lineage>
</organism>
<dbReference type="EMBL" id="BSUL01000001">
    <property type="protein sequence ID" value="GMA28306.1"/>
    <property type="molecule type" value="Genomic_DNA"/>
</dbReference>
<sequence>MVVWGWMRLRRGGADDGDGAGGHRQGAVDLRSAQQVDAGGLDRGRLVAVVDRDDVVGVAAAAGDDLEALGRSRRGDARIRVDGVDDGAQGGDVEARADVPAGAGAVGVAGDGGGLAVLEHGGAVEVAADDLGALEHEVLLPDVGGEPLAAEVDGGPLQFAQRQELLDPHAEGGAQRSKVAALVHGVGLVDDGREVGDEQRAAALDVAREVLGVGDREQVLRRRDDELVAAEIVPRQREVDRDAVQPEPLVVGAHALGVREVVGGAPVEVLRPERLEVPEHGDLGLHAAAAHLVEPAELRAEVDDLLPAARAGAAVRQHRGVELLGAGARGAPLEEEDGVGAAAEVGERVAGHLARALGEVAGLPVDGRGGVLHEDPRLAAADGAAEVGGDGEVHLGPLVGGPEVVVVADDVDLAPPGPQIGGEALVGHEVGRHRQVRVTSDGVALEREAGPQLVVGEALEVKPLRRVHGRGRRGGRAHVRPVRVVLAPEGGAPGAVEAVEVAVALGQPRAEGGDGLRRVVLADGHAVLVVDVPEHHGGMPGVAGGERVGVADDRGAVGGRGVRGHAAGAEAHHGAVAGDDAGLGVVGEEPCGRRGGGGAEVDGDAVGVQQVEQLVEPAPVEDALGGLDERPREDADADEVHTRLAHEDDVLAPGLAAPLLGVVVAAVCDGLERGPEVLLGHDTPSDRKL</sequence>
<gene>
    <name evidence="2" type="ORF">GCM10025874_15590</name>
</gene>
<evidence type="ECO:0000256" key="1">
    <source>
        <dbReference type="SAM" id="MobiDB-lite"/>
    </source>
</evidence>
<comment type="caution">
    <text evidence="2">The sequence shown here is derived from an EMBL/GenBank/DDBJ whole genome shotgun (WGS) entry which is preliminary data.</text>
</comment>
<dbReference type="Proteomes" id="UP001157160">
    <property type="component" value="Unassembled WGS sequence"/>
</dbReference>
<keyword evidence="3" id="KW-1185">Reference proteome</keyword>
<proteinExistence type="predicted"/>
<protein>
    <submittedName>
        <fullName evidence="2">Uncharacterized protein</fullName>
    </submittedName>
</protein>